<evidence type="ECO:0000259" key="4">
    <source>
        <dbReference type="Pfam" id="PF02397"/>
    </source>
</evidence>
<name>A0A1M5V4D8_9BRAD</name>
<keyword evidence="3" id="KW-1133">Transmembrane helix</keyword>
<dbReference type="AlphaFoldDB" id="A0A1M5V4D8"/>
<dbReference type="PANTHER" id="PTHR30576:SF10">
    <property type="entry name" value="SLL5057 PROTEIN"/>
    <property type="match status" value="1"/>
</dbReference>
<evidence type="ECO:0000256" key="2">
    <source>
        <dbReference type="ARBA" id="ARBA00023169"/>
    </source>
</evidence>
<feature type="domain" description="Bacterial sugar transferase" evidence="4">
    <location>
        <begin position="14"/>
        <end position="185"/>
    </location>
</feature>
<dbReference type="Proteomes" id="UP000189796">
    <property type="component" value="Chromosome I"/>
</dbReference>
<dbReference type="PANTHER" id="PTHR30576">
    <property type="entry name" value="COLANIC BIOSYNTHESIS UDP-GLUCOSE LIPID CARRIER TRANSFERASE"/>
    <property type="match status" value="1"/>
</dbReference>
<evidence type="ECO:0000313" key="5">
    <source>
        <dbReference type="EMBL" id="SHH70122.1"/>
    </source>
</evidence>
<dbReference type="GO" id="GO:0016780">
    <property type="term" value="F:phosphotransferase activity, for other substituted phosphate groups"/>
    <property type="evidence" value="ECO:0007669"/>
    <property type="project" value="TreeGrafter"/>
</dbReference>
<comment type="similarity">
    <text evidence="1">Belongs to the bacterial sugar transferase family.</text>
</comment>
<keyword evidence="2" id="KW-0270">Exopolysaccharide synthesis</keyword>
<evidence type="ECO:0000313" key="6">
    <source>
        <dbReference type="Proteomes" id="UP000189796"/>
    </source>
</evidence>
<keyword evidence="3" id="KW-0812">Transmembrane</keyword>
<organism evidence="5 6">
    <name type="scientific">Bradyrhizobium erythrophlei</name>
    <dbReference type="NCBI Taxonomy" id="1437360"/>
    <lineage>
        <taxon>Bacteria</taxon>
        <taxon>Pseudomonadati</taxon>
        <taxon>Pseudomonadota</taxon>
        <taxon>Alphaproteobacteria</taxon>
        <taxon>Hyphomicrobiales</taxon>
        <taxon>Nitrobacteraceae</taxon>
        <taxon>Bradyrhizobium</taxon>
    </lineage>
</organism>
<protein>
    <submittedName>
        <fullName evidence="5">O-antigen biosynthesis protein WbqP</fullName>
    </submittedName>
</protein>
<dbReference type="Pfam" id="PF02397">
    <property type="entry name" value="Bac_transf"/>
    <property type="match status" value="1"/>
</dbReference>
<dbReference type="EMBL" id="LT670817">
    <property type="protein sequence ID" value="SHH70122.1"/>
    <property type="molecule type" value="Genomic_DNA"/>
</dbReference>
<dbReference type="InterPro" id="IPR003362">
    <property type="entry name" value="Bact_transf"/>
</dbReference>
<reference evidence="5 6" key="1">
    <citation type="submission" date="2016-11" db="EMBL/GenBank/DDBJ databases">
        <authorList>
            <person name="Jaros S."/>
            <person name="Januszkiewicz K."/>
            <person name="Wedrychowicz H."/>
        </authorList>
    </citation>
    <scope>NUCLEOTIDE SEQUENCE [LARGE SCALE GENOMIC DNA]</scope>
    <source>
        <strain evidence="5 6">GAS138</strain>
    </source>
</reference>
<gene>
    <name evidence="5" type="ORF">SAMN05443248_5761</name>
</gene>
<feature type="transmembrane region" description="Helical" evidence="3">
    <location>
        <begin position="20"/>
        <end position="42"/>
    </location>
</feature>
<keyword evidence="3" id="KW-0472">Membrane</keyword>
<accession>A0A1M5V4D8</accession>
<proteinExistence type="inferred from homology"/>
<dbReference type="GO" id="GO:0000271">
    <property type="term" value="P:polysaccharide biosynthetic process"/>
    <property type="evidence" value="ECO:0007669"/>
    <property type="project" value="UniProtKB-KW"/>
</dbReference>
<dbReference type="RefSeq" id="WP_245332269.1">
    <property type="nucleotide sequence ID" value="NZ_LT670817.1"/>
</dbReference>
<evidence type="ECO:0000256" key="3">
    <source>
        <dbReference type="SAM" id="Phobius"/>
    </source>
</evidence>
<sequence length="196" mass="21468">MTEIWFITDRLAMKRTFDVLVSALGLIFLMPVMMLIALLVLISSRGGVLFVQARIGKSEKPFRCYKFRTMTYGAPVAGSHEVAGSWITPMGRCLRSAKLDELPQLFNVLRGDMSLVGPRPCLPVQIDVITARRARNVFSIRPGITGTAQLASIDMSTPEKLAQADSQYIQSQNFMGDLRILAATIVGGGFGDAVSR</sequence>
<evidence type="ECO:0000256" key="1">
    <source>
        <dbReference type="ARBA" id="ARBA00006464"/>
    </source>
</evidence>